<dbReference type="PRINTS" id="PR01715">
    <property type="entry name" value="FERRIBNDNGPP"/>
</dbReference>
<dbReference type="AlphaFoldDB" id="A0A1A8T4A6"/>
<sequence>MKRTFSYLLLLSITFTTHFAVAQEREMKVAAIDWTQVETLLALGVHPIGAAQIADYNAWVKSPAIPSRTVDLGLRTQPNLERLVELKPERIFISPMFQSLTPQLSRIAPVTNIALYKKGDVSWQAFKTYTQTLAKDTHREAAAKSLIQSAQATLATLSKQVPTHTPPLLMMQFMDARHVRVFGTNSLYGIAAQQLGLQSAWHRQTNKWGFSLVGIDKLLGVKGQIVVIEPLPAGVEANLRRDAFWQYLVKQTGHPMLKIPPVWSFGAIPSTVRFARLLTTAIHQESK</sequence>
<evidence type="ECO:0000313" key="9">
    <source>
        <dbReference type="Proteomes" id="UP000092544"/>
    </source>
</evidence>
<evidence type="ECO:0000256" key="4">
    <source>
        <dbReference type="ARBA" id="ARBA00022496"/>
    </source>
</evidence>
<reference evidence="8 9" key="1">
    <citation type="submission" date="2016-06" db="EMBL/GenBank/DDBJ databases">
        <authorList>
            <person name="Kjaerup R.B."/>
            <person name="Dalgaard T.S."/>
            <person name="Juul-Madsen H.R."/>
        </authorList>
    </citation>
    <scope>NUCLEOTIDE SEQUENCE [LARGE SCALE GENOMIC DNA]</scope>
    <source>
        <strain evidence="8 9">CECT 8886</strain>
    </source>
</reference>
<dbReference type="GO" id="GO:1901678">
    <property type="term" value="P:iron coordination entity transport"/>
    <property type="evidence" value="ECO:0007669"/>
    <property type="project" value="UniProtKB-ARBA"/>
</dbReference>
<evidence type="ECO:0000313" key="8">
    <source>
        <dbReference type="EMBL" id="SBS26310.1"/>
    </source>
</evidence>
<dbReference type="RefSeq" id="WP_067012444.1">
    <property type="nucleotide sequence ID" value="NZ_FLOB01000001.1"/>
</dbReference>
<dbReference type="Proteomes" id="UP000092544">
    <property type="component" value="Unassembled WGS sequence"/>
</dbReference>
<protein>
    <submittedName>
        <fullName evidence="8">Iron(3+)-hydroxamate-binding protein FhuD</fullName>
    </submittedName>
</protein>
<dbReference type="PROSITE" id="PS50983">
    <property type="entry name" value="FE_B12_PBP"/>
    <property type="match status" value="1"/>
</dbReference>
<evidence type="ECO:0000259" key="7">
    <source>
        <dbReference type="PROSITE" id="PS50983"/>
    </source>
</evidence>
<dbReference type="SUPFAM" id="SSF53807">
    <property type="entry name" value="Helical backbone' metal receptor"/>
    <property type="match status" value="1"/>
</dbReference>
<accession>A0A1A8T4A6</accession>
<evidence type="ECO:0000256" key="5">
    <source>
        <dbReference type="ARBA" id="ARBA00022729"/>
    </source>
</evidence>
<dbReference type="Gene3D" id="3.40.50.1980">
    <property type="entry name" value="Nitrogenase molybdenum iron protein domain"/>
    <property type="match status" value="2"/>
</dbReference>
<dbReference type="PANTHER" id="PTHR30532">
    <property type="entry name" value="IRON III DICITRATE-BINDING PERIPLASMIC PROTEIN"/>
    <property type="match status" value="1"/>
</dbReference>
<comment type="subcellular location">
    <subcellularLocation>
        <location evidence="1">Cell envelope</location>
    </subcellularLocation>
</comment>
<keyword evidence="9" id="KW-1185">Reference proteome</keyword>
<evidence type="ECO:0000256" key="3">
    <source>
        <dbReference type="ARBA" id="ARBA00022448"/>
    </source>
</evidence>
<keyword evidence="5 6" id="KW-0732">Signal</keyword>
<keyword evidence="4" id="KW-0410">Iron transport</keyword>
<dbReference type="Pfam" id="PF01497">
    <property type="entry name" value="Peripla_BP_2"/>
    <property type="match status" value="1"/>
</dbReference>
<feature type="chain" id="PRO_5008378773" evidence="6">
    <location>
        <begin position="23"/>
        <end position="287"/>
    </location>
</feature>
<dbReference type="PANTHER" id="PTHR30532:SF1">
    <property type="entry name" value="IRON(3+)-HYDROXAMATE-BINDING PROTEIN FHUD"/>
    <property type="match status" value="1"/>
</dbReference>
<evidence type="ECO:0000256" key="6">
    <source>
        <dbReference type="SAM" id="SignalP"/>
    </source>
</evidence>
<dbReference type="InterPro" id="IPR002491">
    <property type="entry name" value="ABC_transptr_periplasmic_BD"/>
</dbReference>
<comment type="similarity">
    <text evidence="2">Belongs to the bacterial solute-binding protein 8 family.</text>
</comment>
<dbReference type="OrthoDB" id="6160519at2"/>
<keyword evidence="3" id="KW-0813">Transport</keyword>
<dbReference type="CDD" id="cd01146">
    <property type="entry name" value="FhuD"/>
    <property type="match status" value="1"/>
</dbReference>
<feature type="signal peptide" evidence="6">
    <location>
        <begin position="1"/>
        <end position="22"/>
    </location>
</feature>
<dbReference type="STRING" id="1792290.MSP8886_00565"/>
<keyword evidence="4" id="KW-0406">Ion transport</keyword>
<feature type="domain" description="Fe/B12 periplasmic-binding" evidence="7">
    <location>
        <begin position="28"/>
        <end position="286"/>
    </location>
</feature>
<proteinExistence type="inferred from homology"/>
<keyword evidence="4" id="KW-0408">Iron</keyword>
<dbReference type="GO" id="GO:0030288">
    <property type="term" value="C:outer membrane-bounded periplasmic space"/>
    <property type="evidence" value="ECO:0007669"/>
    <property type="project" value="TreeGrafter"/>
</dbReference>
<name>A0A1A8T4A6_9GAMM</name>
<organism evidence="8 9">
    <name type="scientific">Marinomonas spartinae</name>
    <dbReference type="NCBI Taxonomy" id="1792290"/>
    <lineage>
        <taxon>Bacteria</taxon>
        <taxon>Pseudomonadati</taxon>
        <taxon>Pseudomonadota</taxon>
        <taxon>Gammaproteobacteria</taxon>
        <taxon>Oceanospirillales</taxon>
        <taxon>Oceanospirillaceae</taxon>
        <taxon>Marinomonas</taxon>
    </lineage>
</organism>
<dbReference type="InterPro" id="IPR051313">
    <property type="entry name" value="Bact_iron-sidero_bind"/>
</dbReference>
<gene>
    <name evidence="8" type="primary">fhuD</name>
    <name evidence="8" type="ORF">MSP8886_00565</name>
</gene>
<dbReference type="EMBL" id="FLOB01000001">
    <property type="protein sequence ID" value="SBS26310.1"/>
    <property type="molecule type" value="Genomic_DNA"/>
</dbReference>
<evidence type="ECO:0000256" key="1">
    <source>
        <dbReference type="ARBA" id="ARBA00004196"/>
    </source>
</evidence>
<evidence type="ECO:0000256" key="2">
    <source>
        <dbReference type="ARBA" id="ARBA00008814"/>
    </source>
</evidence>